<dbReference type="GO" id="GO:0005737">
    <property type="term" value="C:cytoplasm"/>
    <property type="evidence" value="ECO:0007669"/>
    <property type="project" value="TreeGrafter"/>
</dbReference>
<evidence type="ECO:0000256" key="3">
    <source>
        <dbReference type="ARBA" id="ARBA00034808"/>
    </source>
</evidence>
<reference evidence="7" key="3">
    <citation type="submission" date="2025-04" db="UniProtKB">
        <authorList>
            <consortium name="RefSeq"/>
        </authorList>
    </citation>
    <scope>IDENTIFICATION</scope>
    <source>
        <strain evidence="7">CBS 304.34</strain>
    </source>
</reference>
<proteinExistence type="inferred from homology"/>
<dbReference type="GO" id="GO:0043138">
    <property type="term" value="F:3'-5' DNA helicase activity"/>
    <property type="evidence" value="ECO:0007669"/>
    <property type="project" value="UniProtKB-EC"/>
</dbReference>
<dbReference type="EMBL" id="MU003718">
    <property type="protein sequence ID" value="KAF2803439.1"/>
    <property type="molecule type" value="Genomic_DNA"/>
</dbReference>
<evidence type="ECO:0000313" key="6">
    <source>
        <dbReference type="Proteomes" id="UP000504636"/>
    </source>
</evidence>
<feature type="domain" description="Helicase C-terminal" evidence="4">
    <location>
        <begin position="1"/>
        <end position="135"/>
    </location>
</feature>
<dbReference type="EC" id="5.6.2.4" evidence="3"/>
<evidence type="ECO:0000313" key="5">
    <source>
        <dbReference type="EMBL" id="KAF2803439.1"/>
    </source>
</evidence>
<dbReference type="PROSITE" id="PS51194">
    <property type="entry name" value="HELICASE_CTER"/>
    <property type="match status" value="1"/>
</dbReference>
<comment type="similarity">
    <text evidence="1">Belongs to the helicase family. RecQ subfamily.</text>
</comment>
<name>A0A6A6Y483_9PEZI</name>
<dbReference type="GeneID" id="54457048"/>
<evidence type="ECO:0000256" key="1">
    <source>
        <dbReference type="ARBA" id="ARBA00005446"/>
    </source>
</evidence>
<dbReference type="InterPro" id="IPR027417">
    <property type="entry name" value="P-loop_NTPase"/>
</dbReference>
<dbReference type="AlphaFoldDB" id="A0A6A6Y483"/>
<gene>
    <name evidence="5 7" type="ORF">BDZ99DRAFT_399952</name>
</gene>
<dbReference type="Gene3D" id="3.40.50.300">
    <property type="entry name" value="P-loop containing nucleotide triphosphate hydrolases"/>
    <property type="match status" value="1"/>
</dbReference>
<dbReference type="PANTHER" id="PTHR13710">
    <property type="entry name" value="DNA HELICASE RECQ FAMILY MEMBER"/>
    <property type="match status" value="1"/>
</dbReference>
<dbReference type="GO" id="GO:0005694">
    <property type="term" value="C:chromosome"/>
    <property type="evidence" value="ECO:0007669"/>
    <property type="project" value="TreeGrafter"/>
</dbReference>
<dbReference type="GO" id="GO:0009378">
    <property type="term" value="F:four-way junction helicase activity"/>
    <property type="evidence" value="ECO:0007669"/>
    <property type="project" value="TreeGrafter"/>
</dbReference>
<reference evidence="7" key="2">
    <citation type="submission" date="2020-04" db="EMBL/GenBank/DDBJ databases">
        <authorList>
            <consortium name="NCBI Genome Project"/>
        </authorList>
    </citation>
    <scope>NUCLEOTIDE SEQUENCE</scope>
    <source>
        <strain evidence="7">CBS 304.34</strain>
    </source>
</reference>
<dbReference type="RefSeq" id="XP_033570403.1">
    <property type="nucleotide sequence ID" value="XM_033716155.1"/>
</dbReference>
<reference evidence="5 7" key="1">
    <citation type="journal article" date="2020" name="Stud. Mycol.">
        <title>101 Dothideomycetes genomes: a test case for predicting lifestyles and emergence of pathogens.</title>
        <authorList>
            <person name="Haridas S."/>
            <person name="Albert R."/>
            <person name="Binder M."/>
            <person name="Bloem J."/>
            <person name="Labutti K."/>
            <person name="Salamov A."/>
            <person name="Andreopoulos B."/>
            <person name="Baker S."/>
            <person name="Barry K."/>
            <person name="Bills G."/>
            <person name="Bluhm B."/>
            <person name="Cannon C."/>
            <person name="Castanera R."/>
            <person name="Culley D."/>
            <person name="Daum C."/>
            <person name="Ezra D."/>
            <person name="Gonzalez J."/>
            <person name="Henrissat B."/>
            <person name="Kuo A."/>
            <person name="Liang C."/>
            <person name="Lipzen A."/>
            <person name="Lutzoni F."/>
            <person name="Magnuson J."/>
            <person name="Mondo S."/>
            <person name="Nolan M."/>
            <person name="Ohm R."/>
            <person name="Pangilinan J."/>
            <person name="Park H.-J."/>
            <person name="Ramirez L."/>
            <person name="Alfaro M."/>
            <person name="Sun H."/>
            <person name="Tritt A."/>
            <person name="Yoshinaga Y."/>
            <person name="Zwiers L.-H."/>
            <person name="Turgeon B."/>
            <person name="Goodwin S."/>
            <person name="Spatafora J."/>
            <person name="Crous P."/>
            <person name="Grigoriev I."/>
        </authorList>
    </citation>
    <scope>NUCLEOTIDE SEQUENCE</scope>
    <source>
        <strain evidence="5 7">CBS 304.34</strain>
    </source>
</reference>
<evidence type="ECO:0000256" key="2">
    <source>
        <dbReference type="ARBA" id="ARBA00034617"/>
    </source>
</evidence>
<organism evidence="5">
    <name type="scientific">Mytilinidion resinicola</name>
    <dbReference type="NCBI Taxonomy" id="574789"/>
    <lineage>
        <taxon>Eukaryota</taxon>
        <taxon>Fungi</taxon>
        <taxon>Dikarya</taxon>
        <taxon>Ascomycota</taxon>
        <taxon>Pezizomycotina</taxon>
        <taxon>Dothideomycetes</taxon>
        <taxon>Pleosporomycetidae</taxon>
        <taxon>Mytilinidiales</taxon>
        <taxon>Mytilinidiaceae</taxon>
        <taxon>Mytilinidion</taxon>
    </lineage>
</organism>
<dbReference type="PANTHER" id="PTHR13710:SF154">
    <property type="entry name" value="RECQ HELICASE, PUTATIVE (AFU_ORTHOLOGUE AFUA_6G14720)-RELATED"/>
    <property type="match status" value="1"/>
</dbReference>
<feature type="non-terminal residue" evidence="5">
    <location>
        <position position="1"/>
    </location>
</feature>
<dbReference type="GO" id="GO:0000724">
    <property type="term" value="P:double-strand break repair via homologous recombination"/>
    <property type="evidence" value="ECO:0007669"/>
    <property type="project" value="TreeGrafter"/>
</dbReference>
<dbReference type="Pfam" id="PF00271">
    <property type="entry name" value="Helicase_C"/>
    <property type="match status" value="1"/>
</dbReference>
<dbReference type="Proteomes" id="UP000504636">
    <property type="component" value="Unplaced"/>
</dbReference>
<keyword evidence="6" id="KW-1185">Reference proteome</keyword>
<protein>
    <recommendedName>
        <fullName evidence="3">DNA 3'-5' helicase</fullName>
        <ecNumber evidence="3">5.6.2.4</ecNumber>
    </recommendedName>
</protein>
<accession>A0A6A6Y483</accession>
<dbReference type="SUPFAM" id="SSF52540">
    <property type="entry name" value="P-loop containing nucleoside triphosphate hydrolases"/>
    <property type="match status" value="1"/>
</dbReference>
<evidence type="ECO:0000259" key="4">
    <source>
        <dbReference type="PROSITE" id="PS51194"/>
    </source>
</evidence>
<dbReference type="InterPro" id="IPR001650">
    <property type="entry name" value="Helicase_C-like"/>
</dbReference>
<evidence type="ECO:0000313" key="7">
    <source>
        <dbReference type="RefSeq" id="XP_033570403.1"/>
    </source>
</evidence>
<comment type="catalytic activity">
    <reaction evidence="2">
        <text>Couples ATP hydrolysis with the unwinding of duplex DNA by translocating in the 3'-5' direction.</text>
        <dbReference type="EC" id="5.6.2.4"/>
    </reaction>
</comment>
<dbReference type="OrthoDB" id="2608216at2759"/>
<sequence>TGKVVVYSSTVGKVKRIAQALDCSAYYYNAVGKASILSKFIDGKQRVIIVISALGIEVDIPDIRCIIYIDRPRILLDYAQESSRAGQDRLRSKAIIVKKGGKRRSKRNRQIEEERRLVGLYIEGEGKVEKYRRIILDRYLDG</sequence>